<dbReference type="OrthoDB" id="26085at2759"/>
<accession>L7FKU4</accession>
<feature type="signal peptide" evidence="1">
    <location>
        <begin position="1"/>
        <end position="17"/>
    </location>
</feature>
<dbReference type="KEGG" id="eiv:EIN_354880"/>
<dbReference type="Proteomes" id="UP000014680">
    <property type="component" value="Unassembled WGS sequence"/>
</dbReference>
<proteinExistence type="predicted"/>
<feature type="chain" id="PRO_5003973707" evidence="1">
    <location>
        <begin position="18"/>
        <end position="440"/>
    </location>
</feature>
<evidence type="ECO:0000313" key="2">
    <source>
        <dbReference type="EMBL" id="ELP87166.1"/>
    </source>
</evidence>
<gene>
    <name evidence="2" type="ORF">EIN_354880</name>
</gene>
<keyword evidence="1" id="KW-0732">Signal</keyword>
<reference evidence="2 3" key="1">
    <citation type="submission" date="2012-10" db="EMBL/GenBank/DDBJ databases">
        <authorList>
            <person name="Zafar N."/>
            <person name="Inman J."/>
            <person name="Hall N."/>
            <person name="Lorenzi H."/>
            <person name="Caler E."/>
        </authorList>
    </citation>
    <scope>NUCLEOTIDE SEQUENCE [LARGE SCALE GENOMIC DNA]</scope>
    <source>
        <strain evidence="2 3">IP1</strain>
    </source>
</reference>
<dbReference type="RefSeq" id="XP_004253937.1">
    <property type="nucleotide sequence ID" value="XM_004253889.1"/>
</dbReference>
<dbReference type="VEuPathDB" id="AmoebaDB:EIN_354880"/>
<evidence type="ECO:0000256" key="1">
    <source>
        <dbReference type="SAM" id="SignalP"/>
    </source>
</evidence>
<keyword evidence="3" id="KW-1185">Reference proteome</keyword>
<dbReference type="GeneID" id="14886131"/>
<dbReference type="EMBL" id="KB206862">
    <property type="protein sequence ID" value="ELP87166.1"/>
    <property type="molecule type" value="Genomic_DNA"/>
</dbReference>
<organism evidence="2 3">
    <name type="scientific">Entamoeba invadens IP1</name>
    <dbReference type="NCBI Taxonomy" id="370355"/>
    <lineage>
        <taxon>Eukaryota</taxon>
        <taxon>Amoebozoa</taxon>
        <taxon>Evosea</taxon>
        <taxon>Archamoebae</taxon>
        <taxon>Mastigamoebida</taxon>
        <taxon>Entamoebidae</taxon>
        <taxon>Entamoeba</taxon>
    </lineage>
</organism>
<name>L7FKU4_ENTIV</name>
<protein>
    <submittedName>
        <fullName evidence="2">Uncharacterized protein</fullName>
    </submittedName>
</protein>
<evidence type="ECO:0000313" key="3">
    <source>
        <dbReference type="Proteomes" id="UP000014680"/>
    </source>
</evidence>
<sequence>MECIILLLIVLLSHCSAASSTANKMDICLVKTKYVDTHGQKPTKLFKVNRGVVYETIENKKFCYYYVSTVYKNTSKCFDDQYVWSGLDDASTAGGKILFDEMNATEMKQRLYFSYFPLNGDMNNMITFKIEYVDFQEKGEDGSEIKFSNIARQLDLIITTNFNLVVLLGMTVDYGKGLTGAVCFCYVVDKTKTAYVTFDTKYFDFLTTISVDNFKNVAISGNDILVGSPKSRDDLTADISQNVFIMTVVDVPSKPEFPVTLSSPTVIPPQKRNLFQLGGGVGHSNKYAFIADPFLDRGVAYVVRKVDGTTLDLKATLNPFPRWGSYQKFALYMAAFNNADDTTDLFVAAPTAWIHDNVRKVQKEGRKTSEYIGVIYHFVIVDDKTCETKGYYVVQNDEQSGIMNSTISGMVKWNDLVFVTLENYDGIYKLGCDQNITLQL</sequence>
<dbReference type="AlphaFoldDB" id="L7FKU4"/>